<proteinExistence type="predicted"/>
<protein>
    <submittedName>
        <fullName evidence="3">Uncharacterized protein</fullName>
    </submittedName>
</protein>
<dbReference type="WBParaSite" id="PSU_v2.g18937.t1">
    <property type="protein sequence ID" value="PSU_v2.g18937.t1"/>
    <property type="gene ID" value="PSU_v2.g18937"/>
</dbReference>
<evidence type="ECO:0000313" key="2">
    <source>
        <dbReference type="Proteomes" id="UP000887577"/>
    </source>
</evidence>
<accession>A0A914YJB1</accession>
<feature type="coiled-coil region" evidence="1">
    <location>
        <begin position="43"/>
        <end position="70"/>
    </location>
</feature>
<evidence type="ECO:0000313" key="3">
    <source>
        <dbReference type="WBParaSite" id="PSU_v2.g18937.t1"/>
    </source>
</evidence>
<dbReference type="PANTHER" id="PTHR47728:SF1">
    <property type="entry name" value="RAB GTPASE ACTIVATING PROTEIN 1 LIKE"/>
    <property type="match status" value="1"/>
</dbReference>
<organism evidence="2 3">
    <name type="scientific">Panagrolaimus superbus</name>
    <dbReference type="NCBI Taxonomy" id="310955"/>
    <lineage>
        <taxon>Eukaryota</taxon>
        <taxon>Metazoa</taxon>
        <taxon>Ecdysozoa</taxon>
        <taxon>Nematoda</taxon>
        <taxon>Chromadorea</taxon>
        <taxon>Rhabditida</taxon>
        <taxon>Tylenchina</taxon>
        <taxon>Panagrolaimomorpha</taxon>
        <taxon>Panagrolaimoidea</taxon>
        <taxon>Panagrolaimidae</taxon>
        <taxon>Panagrolaimus</taxon>
    </lineage>
</organism>
<dbReference type="Proteomes" id="UP000887577">
    <property type="component" value="Unplaced"/>
</dbReference>
<evidence type="ECO:0000256" key="1">
    <source>
        <dbReference type="SAM" id="Coils"/>
    </source>
</evidence>
<dbReference type="PANTHER" id="PTHR47728">
    <property type="entry name" value="RAB GTPASE-ACTIVATING PROTEIN 1-LIKE"/>
    <property type="match status" value="1"/>
</dbReference>
<dbReference type="AlphaFoldDB" id="A0A914YJB1"/>
<keyword evidence="2" id="KW-1185">Reference proteome</keyword>
<name>A0A914YJB1_9BILA</name>
<sequence>MTRINNCDQCSTALSDWLVESPRRRNGAVPTLDSPDGGPVLTLVDLMGRLEEKQQEIHEIEMELAETKLALVQALCHNQELVGHQMTTSMSSEAGHKPAWFKKTISSIREVGTSFKSAQNHNTNGHTPVTTLDH</sequence>
<reference evidence="3" key="1">
    <citation type="submission" date="2022-11" db="UniProtKB">
        <authorList>
            <consortium name="WormBaseParasite"/>
        </authorList>
    </citation>
    <scope>IDENTIFICATION</scope>
</reference>
<keyword evidence="1" id="KW-0175">Coiled coil</keyword>